<evidence type="ECO:0000313" key="3">
    <source>
        <dbReference type="Proteomes" id="UP000238218"/>
    </source>
</evidence>
<gene>
    <name evidence="2" type="ORF">C7B81_06110</name>
</gene>
<organism evidence="2 3">
    <name type="scientific">Aphanothece cf. minutissima CCALA 015</name>
    <dbReference type="NCBI Taxonomy" id="2107695"/>
    <lineage>
        <taxon>Bacteria</taxon>
        <taxon>Bacillati</taxon>
        <taxon>Cyanobacteriota</taxon>
        <taxon>Cyanophyceae</taxon>
        <taxon>Oscillatoriophycideae</taxon>
        <taxon>Chroococcales</taxon>
        <taxon>Aphanothecaceae</taxon>
        <taxon>Aphanothece</taxon>
    </lineage>
</organism>
<comment type="caution">
    <text evidence="2">The sequence shown here is derived from an EMBL/GenBank/DDBJ whole genome shotgun (WGS) entry which is preliminary data.</text>
</comment>
<dbReference type="RefSeq" id="WP_106220385.1">
    <property type="nucleotide sequence ID" value="NZ_PVWP01000003.1"/>
</dbReference>
<sequence length="138" mass="14558">MARNRRRWPALLAAALLLPVAPAAAAPLPRRLGACSPTFIREILYRLSAADAHGVQIPIAGSGSAVSYTNGGYQVSYDMVPAIHSSREGDPVELCLSFVPDCSGAPRGDGRGRVYRARNLRTGGTWTLPDSQHSCGGA</sequence>
<dbReference type="EMBL" id="PVWP01000003">
    <property type="protein sequence ID" value="PSB38271.1"/>
    <property type="molecule type" value="Genomic_DNA"/>
</dbReference>
<name>A0ABX5F9I5_9CHRO</name>
<evidence type="ECO:0000256" key="1">
    <source>
        <dbReference type="SAM" id="SignalP"/>
    </source>
</evidence>
<feature type="chain" id="PRO_5045068365" evidence="1">
    <location>
        <begin position="26"/>
        <end position="138"/>
    </location>
</feature>
<feature type="signal peptide" evidence="1">
    <location>
        <begin position="1"/>
        <end position="25"/>
    </location>
</feature>
<evidence type="ECO:0000313" key="2">
    <source>
        <dbReference type="EMBL" id="PSB38271.1"/>
    </source>
</evidence>
<proteinExistence type="predicted"/>
<dbReference type="Proteomes" id="UP000238218">
    <property type="component" value="Unassembled WGS sequence"/>
</dbReference>
<keyword evidence="3" id="KW-1185">Reference proteome</keyword>
<accession>A0ABX5F9I5</accession>
<protein>
    <submittedName>
        <fullName evidence="2">Uncharacterized protein</fullName>
    </submittedName>
</protein>
<keyword evidence="1" id="KW-0732">Signal</keyword>
<reference evidence="2 3" key="2">
    <citation type="submission" date="2018-03" db="EMBL/GenBank/DDBJ databases">
        <title>The ancient ancestry and fast evolution of plastids.</title>
        <authorList>
            <person name="Moore K.R."/>
            <person name="Magnabosco C."/>
            <person name="Momper L."/>
            <person name="Gold D.A."/>
            <person name="Bosak T."/>
            <person name="Fournier G.P."/>
        </authorList>
    </citation>
    <scope>NUCLEOTIDE SEQUENCE [LARGE SCALE GENOMIC DNA]</scope>
    <source>
        <strain evidence="2 3">CCALA 015</strain>
    </source>
</reference>
<reference evidence="2 3" key="1">
    <citation type="submission" date="2018-02" db="EMBL/GenBank/DDBJ databases">
        <authorList>
            <person name="Moore K."/>
            <person name="Momper L."/>
        </authorList>
    </citation>
    <scope>NUCLEOTIDE SEQUENCE [LARGE SCALE GENOMIC DNA]</scope>
    <source>
        <strain evidence="2 3">CCALA 015</strain>
    </source>
</reference>